<evidence type="ECO:0000313" key="1">
    <source>
        <dbReference type="EMBL" id="ETD27081.1"/>
    </source>
</evidence>
<dbReference type="EMBL" id="AZJH01000034">
    <property type="protein sequence ID" value="ETD27081.1"/>
    <property type="molecule type" value="Genomic_DNA"/>
</dbReference>
<dbReference type="AlphaFoldDB" id="V8CK16"/>
<accession>V8CK16</accession>
<dbReference type="HOGENOM" id="CLU_3171677_0_0_10"/>
<dbReference type="Proteomes" id="UP000018727">
    <property type="component" value="Unassembled WGS sequence"/>
</dbReference>
<sequence length="47" mass="5454">MELYGAMAYNKLIKEDKITRSYINQQVNKRCLFGIVVILGQLPFVSF</sequence>
<organism evidence="1 2">
    <name type="scientific">Prevotella nigrescens CC14M</name>
    <dbReference type="NCBI Taxonomy" id="1073366"/>
    <lineage>
        <taxon>Bacteria</taxon>
        <taxon>Pseudomonadati</taxon>
        <taxon>Bacteroidota</taxon>
        <taxon>Bacteroidia</taxon>
        <taxon>Bacteroidales</taxon>
        <taxon>Prevotellaceae</taxon>
        <taxon>Prevotella</taxon>
    </lineage>
</organism>
<name>V8CK16_9BACT</name>
<protein>
    <submittedName>
        <fullName evidence="1">Uncharacterized protein</fullName>
    </submittedName>
</protein>
<proteinExistence type="predicted"/>
<comment type="caution">
    <text evidence="1">The sequence shown here is derived from an EMBL/GenBank/DDBJ whole genome shotgun (WGS) entry which is preliminary data.</text>
</comment>
<evidence type="ECO:0000313" key="2">
    <source>
        <dbReference type="Proteomes" id="UP000018727"/>
    </source>
</evidence>
<keyword evidence="2" id="KW-1185">Reference proteome</keyword>
<reference evidence="1 2" key="1">
    <citation type="submission" date="2013-10" db="EMBL/GenBank/DDBJ databases">
        <title>The Genome Sequence of Prevotella nigrescens CC14M.</title>
        <authorList>
            <consortium name="The Broad Institute Genomics Platform"/>
            <person name="Earl A."/>
            <person name="Allen-Vercoe E."/>
            <person name="Daigneault M."/>
            <person name="Young S.K."/>
            <person name="Zeng Q."/>
            <person name="Gargeya S."/>
            <person name="Fitzgerald M."/>
            <person name="Abouelleil A."/>
            <person name="Alvarado L."/>
            <person name="Chapman S.B."/>
            <person name="Gainer-Dewar J."/>
            <person name="Goldberg J."/>
            <person name="Griggs A."/>
            <person name="Gujja S."/>
            <person name="Hansen M."/>
            <person name="Howarth C."/>
            <person name="Imamovic A."/>
            <person name="Ireland A."/>
            <person name="Larimer J."/>
            <person name="McCowan C."/>
            <person name="Murphy C."/>
            <person name="Pearson M."/>
            <person name="Poon T.W."/>
            <person name="Priest M."/>
            <person name="Roberts A."/>
            <person name="Saif S."/>
            <person name="Shea T."/>
            <person name="Sykes S."/>
            <person name="Wortman J."/>
            <person name="Nusbaum C."/>
            <person name="Birren B."/>
        </authorList>
    </citation>
    <scope>NUCLEOTIDE SEQUENCE [LARGE SCALE GENOMIC DNA]</scope>
    <source>
        <strain evidence="1 2">CC14M</strain>
    </source>
</reference>
<gene>
    <name evidence="1" type="ORF">HMPREF1173_02106</name>
</gene>
<dbReference type="PATRIC" id="fig|1073366.3.peg.2156"/>